<accession>A0ACB0EWX9</accession>
<evidence type="ECO:0000313" key="2">
    <source>
        <dbReference type="Proteomes" id="UP001162501"/>
    </source>
</evidence>
<gene>
    <name evidence="1" type="ORF">MRATA1EN3_LOCUS16162</name>
</gene>
<sequence length="358" mass="37806">MGTTPASRTTEPVPPESVKPQLGAPRDTSSRGTTRRQGCSKPTQGPPVTLDLASPLTSAKRDSAEGTCSLLLFSGTLGPPSDQARLACRGGGEKWMMQLPPTPSQELAHPRDAREEAHRGPAASEFRRRGPPRPRHLPNTGARSTSAPHPPIRGGKTLHQDHTCSQNPVAPTQAASARSRSPGAPGAPDTLRRRQGHGAARTELPGSRGGMPGRKLPGKLEQLERASASLLHNSRAAEQGGPLTCLSRAPQPGWGSRRAEARHLAGARLDPRGPGVHPRLPGLRQVHRPRPRRARCSSRAHLDGGSGSRCGAGVADAGSPGTLRPRHGSPPPARPLAAPCQFHRQACGPRYPRQWAAT</sequence>
<proteinExistence type="predicted"/>
<dbReference type="EMBL" id="OX596112">
    <property type="protein sequence ID" value="CAI9704949.1"/>
    <property type="molecule type" value="Genomic_DNA"/>
</dbReference>
<dbReference type="Proteomes" id="UP001162501">
    <property type="component" value="Chromosome 28"/>
</dbReference>
<organism evidence="1 2">
    <name type="scientific">Rangifer tarandus platyrhynchus</name>
    <name type="common">Svalbard reindeer</name>
    <dbReference type="NCBI Taxonomy" id="3082113"/>
    <lineage>
        <taxon>Eukaryota</taxon>
        <taxon>Metazoa</taxon>
        <taxon>Chordata</taxon>
        <taxon>Craniata</taxon>
        <taxon>Vertebrata</taxon>
        <taxon>Euteleostomi</taxon>
        <taxon>Mammalia</taxon>
        <taxon>Eutheria</taxon>
        <taxon>Laurasiatheria</taxon>
        <taxon>Artiodactyla</taxon>
        <taxon>Ruminantia</taxon>
        <taxon>Pecora</taxon>
        <taxon>Cervidae</taxon>
        <taxon>Odocoileinae</taxon>
        <taxon>Rangifer</taxon>
    </lineage>
</organism>
<reference evidence="1" key="1">
    <citation type="submission" date="2023-05" db="EMBL/GenBank/DDBJ databases">
        <authorList>
            <consortium name="ELIXIR-Norway"/>
        </authorList>
    </citation>
    <scope>NUCLEOTIDE SEQUENCE</scope>
</reference>
<name>A0ACB0EWX9_RANTA</name>
<evidence type="ECO:0000313" key="1">
    <source>
        <dbReference type="EMBL" id="CAI9704949.1"/>
    </source>
</evidence>
<protein>
    <submittedName>
        <fullName evidence="1">Uncharacterized protein</fullName>
    </submittedName>
</protein>